<comment type="subcellular location">
    <subcellularLocation>
        <location evidence="2 9 11">Cytoplasm</location>
    </subcellularLocation>
</comment>
<dbReference type="GO" id="GO:0005737">
    <property type="term" value="C:cytoplasm"/>
    <property type="evidence" value="ECO:0007669"/>
    <property type="project" value="UniProtKB-SubCell"/>
</dbReference>
<dbReference type="PANTHER" id="PTHR43090">
    <property type="entry name" value="1-(5-PHOSPHORIBOSYL)-5-[(5-PHOSPHORIBOSYLAMINO)METHYLIDENEAMINO] IMIDAZOLE-4-CARBOXAMIDE ISOMERASE"/>
    <property type="match status" value="1"/>
</dbReference>
<proteinExistence type="inferred from homology"/>
<evidence type="ECO:0000313" key="13">
    <source>
        <dbReference type="Proteomes" id="UP000537592"/>
    </source>
</evidence>
<comment type="similarity">
    <text evidence="4 9 10">Belongs to the HisA/HisF family.</text>
</comment>
<keyword evidence="6 9" id="KW-0028">Amino-acid biosynthesis</keyword>
<protein>
    <recommendedName>
        <fullName evidence="9 11">1-(5-phosphoribosyl)-5-[(5-phosphoribosylamino)methylideneamino] imidazole-4-carboxamide isomerase</fullName>
        <ecNumber evidence="9 11">5.3.1.16</ecNumber>
    </recommendedName>
    <alternativeName>
        <fullName evidence="9">Phosphoribosylformimino-5-aminoimidazole carboxamide ribotide isomerase</fullName>
    </alternativeName>
</protein>
<dbReference type="UniPathway" id="UPA00031">
    <property type="reaction ID" value="UER00009"/>
</dbReference>
<gene>
    <name evidence="9" type="primary">hisA</name>
    <name evidence="12" type="ORF">FHS81_001407</name>
</gene>
<evidence type="ECO:0000256" key="6">
    <source>
        <dbReference type="ARBA" id="ARBA00022605"/>
    </source>
</evidence>
<sequence length="253" mass="26452">MILFPAIDLKEGRCVRLVQGDMNRATVFNDSPADQAAAFVEQGFSWLHVVDLDGAFAGKPVNATAVDDILARIDIPVQLGGGIRNLATVEGWLGKGIARVIIGTAAVRDPAFVKEAARQFPGKVAVGIDAWDGKVAVEGWAETSELTAVELGKQFEDAGVAAIIYTDIARDGLVQGLNIDSTLELARAAGIPVIASGGLASIADVKRLLEPDCAILEGAITGRALYDGRLDPREAIALITDAAKGQTIAGDPR</sequence>
<comment type="pathway">
    <text evidence="3 9 11">Amino-acid biosynthesis; L-histidine biosynthesis; L-histidine from 5-phospho-alpha-D-ribose 1-diphosphate: step 4/9.</text>
</comment>
<dbReference type="InterPro" id="IPR013785">
    <property type="entry name" value="Aldolase_TIM"/>
</dbReference>
<dbReference type="InterPro" id="IPR023016">
    <property type="entry name" value="HisA/PriA"/>
</dbReference>
<dbReference type="HAMAP" id="MF_01014">
    <property type="entry name" value="HisA"/>
    <property type="match status" value="1"/>
</dbReference>
<comment type="catalytic activity">
    <reaction evidence="1 9 11">
        <text>1-(5-phospho-beta-D-ribosyl)-5-[(5-phospho-beta-D-ribosylamino)methylideneamino]imidazole-4-carboxamide = 5-[(5-phospho-1-deoxy-D-ribulos-1-ylimino)methylamino]-1-(5-phospho-beta-D-ribosyl)imidazole-4-carboxamide</text>
        <dbReference type="Rhea" id="RHEA:15469"/>
        <dbReference type="ChEBI" id="CHEBI:58435"/>
        <dbReference type="ChEBI" id="CHEBI:58525"/>
        <dbReference type="EC" id="5.3.1.16"/>
    </reaction>
</comment>
<evidence type="ECO:0000256" key="5">
    <source>
        <dbReference type="ARBA" id="ARBA00022490"/>
    </source>
</evidence>
<evidence type="ECO:0000256" key="9">
    <source>
        <dbReference type="HAMAP-Rule" id="MF_01014"/>
    </source>
</evidence>
<dbReference type="InterPro" id="IPR011060">
    <property type="entry name" value="RibuloseP-bd_barrel"/>
</dbReference>
<evidence type="ECO:0000256" key="4">
    <source>
        <dbReference type="ARBA" id="ARBA00009667"/>
    </source>
</evidence>
<feature type="active site" description="Proton donor" evidence="9">
    <location>
        <position position="129"/>
    </location>
</feature>
<dbReference type="InterPro" id="IPR006063">
    <property type="entry name" value="HisA_bact_arch"/>
</dbReference>
<accession>A0A7W5Z3U3</accession>
<organism evidence="12 13">
    <name type="scientific">Pseudochelatococcus contaminans</name>
    <dbReference type="NCBI Taxonomy" id="1538103"/>
    <lineage>
        <taxon>Bacteria</taxon>
        <taxon>Pseudomonadati</taxon>
        <taxon>Pseudomonadota</taxon>
        <taxon>Alphaproteobacteria</taxon>
        <taxon>Hyphomicrobiales</taxon>
        <taxon>Chelatococcaceae</taxon>
        <taxon>Pseudochelatococcus</taxon>
    </lineage>
</organism>
<dbReference type="AlphaFoldDB" id="A0A7W5Z3U3"/>
<dbReference type="NCBIfam" id="NF010112">
    <property type="entry name" value="PRK13585.1"/>
    <property type="match status" value="1"/>
</dbReference>
<dbReference type="GO" id="GO:0000105">
    <property type="term" value="P:L-histidine biosynthetic process"/>
    <property type="evidence" value="ECO:0007669"/>
    <property type="project" value="UniProtKB-UniRule"/>
</dbReference>
<dbReference type="GO" id="GO:0003949">
    <property type="term" value="F:1-(5-phosphoribosyl)-5-[(5-phosphoribosylamino)methylideneamino]imidazole-4-carboxamide isomerase activity"/>
    <property type="evidence" value="ECO:0007669"/>
    <property type="project" value="UniProtKB-UniRule"/>
</dbReference>
<evidence type="ECO:0000256" key="11">
    <source>
        <dbReference type="RuleBase" id="RU003658"/>
    </source>
</evidence>
<dbReference type="EC" id="5.3.1.16" evidence="9 11"/>
<feature type="active site" description="Proton acceptor" evidence="9">
    <location>
        <position position="8"/>
    </location>
</feature>
<dbReference type="GO" id="GO:0000162">
    <property type="term" value="P:L-tryptophan biosynthetic process"/>
    <property type="evidence" value="ECO:0007669"/>
    <property type="project" value="TreeGrafter"/>
</dbReference>
<keyword evidence="13" id="KW-1185">Reference proteome</keyword>
<dbReference type="NCBIfam" id="TIGR00007">
    <property type="entry name" value="1-(5-phosphoribosyl)-5-[(5-phosphoribosylamino)methylideneamino]imidazole-4-carboxamide isomerase"/>
    <property type="match status" value="1"/>
</dbReference>
<dbReference type="FunFam" id="3.20.20.70:FF:000009">
    <property type="entry name" value="1-(5-phosphoribosyl)-5-[(5-phosphoribosylamino)methylideneamino] imidazole-4-carboxamide isomerase"/>
    <property type="match status" value="1"/>
</dbReference>
<keyword evidence="7 9" id="KW-0368">Histidine biosynthesis</keyword>
<dbReference type="Proteomes" id="UP000537592">
    <property type="component" value="Unassembled WGS sequence"/>
</dbReference>
<keyword evidence="5 9" id="KW-0963">Cytoplasm</keyword>
<reference evidence="12 13" key="1">
    <citation type="submission" date="2020-08" db="EMBL/GenBank/DDBJ databases">
        <title>Genomic Encyclopedia of Type Strains, Phase IV (KMG-IV): sequencing the most valuable type-strain genomes for metagenomic binning, comparative biology and taxonomic classification.</title>
        <authorList>
            <person name="Goeker M."/>
        </authorList>
    </citation>
    <scope>NUCLEOTIDE SEQUENCE [LARGE SCALE GENOMIC DNA]</scope>
    <source>
        <strain evidence="12 13">DSM 28760</strain>
    </source>
</reference>
<dbReference type="Gene3D" id="3.20.20.70">
    <property type="entry name" value="Aldolase class I"/>
    <property type="match status" value="1"/>
</dbReference>
<dbReference type="Pfam" id="PF00977">
    <property type="entry name" value="His_biosynth"/>
    <property type="match status" value="1"/>
</dbReference>
<comment type="caution">
    <text evidence="12">The sequence shown here is derived from an EMBL/GenBank/DDBJ whole genome shotgun (WGS) entry which is preliminary data.</text>
</comment>
<evidence type="ECO:0000313" key="12">
    <source>
        <dbReference type="EMBL" id="MBB3809325.1"/>
    </source>
</evidence>
<evidence type="ECO:0000256" key="3">
    <source>
        <dbReference type="ARBA" id="ARBA00005133"/>
    </source>
</evidence>
<dbReference type="PANTHER" id="PTHR43090:SF2">
    <property type="entry name" value="1-(5-PHOSPHORIBOSYL)-5-[(5-PHOSPHORIBOSYLAMINO)METHYLIDENEAMINO] IMIDAZOLE-4-CARBOXAMIDE ISOMERASE"/>
    <property type="match status" value="1"/>
</dbReference>
<dbReference type="InterPro" id="IPR006062">
    <property type="entry name" value="His_biosynth"/>
</dbReference>
<name>A0A7W5Z3U3_9HYPH</name>
<evidence type="ECO:0000256" key="10">
    <source>
        <dbReference type="RuleBase" id="RU003657"/>
    </source>
</evidence>
<evidence type="ECO:0000256" key="1">
    <source>
        <dbReference type="ARBA" id="ARBA00000901"/>
    </source>
</evidence>
<dbReference type="CDD" id="cd04732">
    <property type="entry name" value="HisA"/>
    <property type="match status" value="1"/>
</dbReference>
<evidence type="ECO:0000256" key="2">
    <source>
        <dbReference type="ARBA" id="ARBA00004496"/>
    </source>
</evidence>
<evidence type="ECO:0000256" key="7">
    <source>
        <dbReference type="ARBA" id="ARBA00023102"/>
    </source>
</evidence>
<keyword evidence="8 9" id="KW-0413">Isomerase</keyword>
<dbReference type="SUPFAM" id="SSF51366">
    <property type="entry name" value="Ribulose-phoshate binding barrel"/>
    <property type="match status" value="1"/>
</dbReference>
<dbReference type="EMBL" id="JACICC010000003">
    <property type="protein sequence ID" value="MBB3809325.1"/>
    <property type="molecule type" value="Genomic_DNA"/>
</dbReference>
<dbReference type="InterPro" id="IPR044524">
    <property type="entry name" value="Isoase_HisA-like"/>
</dbReference>
<evidence type="ECO:0000256" key="8">
    <source>
        <dbReference type="ARBA" id="ARBA00023235"/>
    </source>
</evidence>